<evidence type="ECO:0000313" key="3">
    <source>
        <dbReference type="EMBL" id="KST69634.1"/>
    </source>
</evidence>
<dbReference type="OrthoDB" id="255834at2"/>
<protein>
    <submittedName>
        <fullName evidence="3">DNA ligase</fullName>
    </submittedName>
</protein>
<dbReference type="EMBL" id="LMTZ01000017">
    <property type="protein sequence ID" value="KST69634.1"/>
    <property type="molecule type" value="Genomic_DNA"/>
</dbReference>
<organism evidence="3 4">
    <name type="scientific">Mastigocoleus testarum BC008</name>
    <dbReference type="NCBI Taxonomy" id="371196"/>
    <lineage>
        <taxon>Bacteria</taxon>
        <taxon>Bacillati</taxon>
        <taxon>Cyanobacteriota</taxon>
        <taxon>Cyanophyceae</taxon>
        <taxon>Nostocales</taxon>
        <taxon>Hapalosiphonaceae</taxon>
        <taxon>Mastigocoleus</taxon>
    </lineage>
</organism>
<comment type="caution">
    <text evidence="3">The sequence shown here is derived from an EMBL/GenBank/DDBJ whole genome shotgun (WGS) entry which is preliminary data.</text>
</comment>
<dbReference type="InterPro" id="IPR052732">
    <property type="entry name" value="Cell-binding_unc_protein"/>
</dbReference>
<feature type="domain" description="RNA ligase" evidence="1">
    <location>
        <begin position="37"/>
        <end position="228"/>
    </location>
</feature>
<dbReference type="PANTHER" id="PTHR43883:SF1">
    <property type="entry name" value="GLUCONOKINASE"/>
    <property type="match status" value="1"/>
</dbReference>
<accession>A0A0V7ZYU3</accession>
<dbReference type="Pfam" id="PF09414">
    <property type="entry name" value="RNA_ligase"/>
    <property type="match status" value="1"/>
</dbReference>
<dbReference type="GO" id="GO:0016874">
    <property type="term" value="F:ligase activity"/>
    <property type="evidence" value="ECO:0007669"/>
    <property type="project" value="UniProtKB-KW"/>
</dbReference>
<sequence length="265" mass="30728">MRQIYKYPRTRHIQGSRIQPGDGNLNNIPFGEIQHKYVVVEEKVDGANAAISFSADGKLLLQSRGHYLTGGARERHFNLFKQWANTHVTALWEVLGSRYILFGEWMYAKHTVFYDALPHYFLEYDVWDLEKLVFLSTRERKNLLNGLNLVSVPVLFTGELKSYQQLLNFLGKSNYQTSKHLERFQEICLAQGLDVERSLKQTDQSSLMEGLYIKVESDDVVEARYKYVRSSFLTTIQNSDGHWLNRPIIPNVLRSDVDLFSSKTL</sequence>
<evidence type="ECO:0000259" key="1">
    <source>
        <dbReference type="Pfam" id="PF09414"/>
    </source>
</evidence>
<reference evidence="3 4" key="1">
    <citation type="journal article" date="2015" name="Genome Announc.">
        <title>Draft Genome of the Euendolithic (true boring) Cyanobacterium Mastigocoleus testarum strain BC008.</title>
        <authorList>
            <person name="Guida B.S."/>
            <person name="Garcia-Pichel F."/>
        </authorList>
    </citation>
    <scope>NUCLEOTIDE SEQUENCE [LARGE SCALE GENOMIC DNA]</scope>
    <source>
        <strain evidence="3 4">BC008</strain>
    </source>
</reference>
<proteinExistence type="predicted"/>
<dbReference type="InterPro" id="IPR021122">
    <property type="entry name" value="RNA_ligase_dom_REL/Rnl2"/>
</dbReference>
<dbReference type="PANTHER" id="PTHR43883">
    <property type="entry name" value="SLR0207 PROTEIN"/>
    <property type="match status" value="1"/>
</dbReference>
<dbReference type="Gene3D" id="3.30.470.30">
    <property type="entry name" value="DNA ligase/mRNA capping enzyme"/>
    <property type="match status" value="1"/>
</dbReference>
<dbReference type="SUPFAM" id="SSF56091">
    <property type="entry name" value="DNA ligase/mRNA capping enzyme, catalytic domain"/>
    <property type="match status" value="1"/>
</dbReference>
<keyword evidence="4" id="KW-1185">Reference proteome</keyword>
<dbReference type="Proteomes" id="UP000053372">
    <property type="component" value="Unassembled WGS sequence"/>
</dbReference>
<dbReference type="EMBL" id="LMTZ01000111">
    <property type="protein sequence ID" value="KST65191.1"/>
    <property type="molecule type" value="Genomic_DNA"/>
</dbReference>
<evidence type="ECO:0000313" key="4">
    <source>
        <dbReference type="Proteomes" id="UP000053372"/>
    </source>
</evidence>
<gene>
    <name evidence="3" type="ORF">BC008_04845</name>
    <name evidence="2" type="ORF">BC008_20570</name>
</gene>
<name>A0A0V7ZYU3_9CYAN</name>
<dbReference type="RefSeq" id="WP_027845396.1">
    <property type="nucleotide sequence ID" value="NZ_LMTZ01000017.1"/>
</dbReference>
<evidence type="ECO:0000313" key="2">
    <source>
        <dbReference type="EMBL" id="KST65191.1"/>
    </source>
</evidence>
<keyword evidence="3" id="KW-0436">Ligase</keyword>
<dbReference type="AlphaFoldDB" id="A0A0V7ZYU3"/>